<protein>
    <recommendedName>
        <fullName evidence="2">BFN domain-containing protein</fullName>
    </recommendedName>
</protein>
<feature type="region of interest" description="Disordered" evidence="1">
    <location>
        <begin position="149"/>
        <end position="199"/>
    </location>
</feature>
<dbReference type="InterPro" id="IPR036104">
    <property type="entry name" value="BFN_sf"/>
</dbReference>
<name>A0A4R6VIG8_9PSEU</name>
<evidence type="ECO:0000259" key="2">
    <source>
        <dbReference type="PROSITE" id="PS51658"/>
    </source>
</evidence>
<comment type="caution">
    <text evidence="3">The sequence shown here is derived from an EMBL/GenBank/DDBJ whole genome shotgun (WGS) entry which is preliminary data.</text>
</comment>
<dbReference type="Proteomes" id="UP000295705">
    <property type="component" value="Unassembled WGS sequence"/>
</dbReference>
<dbReference type="PROSITE" id="PS51658">
    <property type="entry name" value="BFN"/>
    <property type="match status" value="1"/>
</dbReference>
<proteinExistence type="predicted"/>
<dbReference type="EMBL" id="SNYO01000004">
    <property type="protein sequence ID" value="TDQ58279.1"/>
    <property type="molecule type" value="Genomic_DNA"/>
</dbReference>
<dbReference type="GO" id="GO:0004518">
    <property type="term" value="F:nuclease activity"/>
    <property type="evidence" value="ECO:0007669"/>
    <property type="project" value="InterPro"/>
</dbReference>
<evidence type="ECO:0000313" key="4">
    <source>
        <dbReference type="Proteomes" id="UP000295705"/>
    </source>
</evidence>
<dbReference type="SUPFAM" id="SSF103256">
    <property type="entry name" value="Hypothetical protein TM0160"/>
    <property type="match status" value="1"/>
</dbReference>
<dbReference type="InterPro" id="IPR003729">
    <property type="entry name" value="Bi_nuclease_dom"/>
</dbReference>
<dbReference type="AlphaFoldDB" id="A0A4R6VIG8"/>
<dbReference type="PANTHER" id="PTHR15160">
    <property type="entry name" value="VON HIPPEL-LINDAU PROTEIN"/>
    <property type="match status" value="1"/>
</dbReference>
<evidence type="ECO:0000256" key="1">
    <source>
        <dbReference type="SAM" id="MobiDB-lite"/>
    </source>
</evidence>
<keyword evidence="4" id="KW-1185">Reference proteome</keyword>
<reference evidence="3 4" key="1">
    <citation type="submission" date="2019-03" db="EMBL/GenBank/DDBJ databases">
        <title>Genomic Encyclopedia of Type Strains, Phase IV (KMG-IV): sequencing the most valuable type-strain genomes for metagenomic binning, comparative biology and taxonomic classification.</title>
        <authorList>
            <person name="Goeker M."/>
        </authorList>
    </citation>
    <scope>NUCLEOTIDE SEQUENCE [LARGE SCALE GENOMIC DNA]</scope>
    <source>
        <strain evidence="3 4">DSM 45775</strain>
    </source>
</reference>
<sequence>MARERIVGDMAVVEVAGVGQEQGSEDPVLLLREQGGGRRYLAIWIGAPEATALAAAEVAATLPRPLTHRLLLDAVEAFGASLTGVRLTALVDGQFHAELDLLTADGGTRAVSARASDAVTLAVHQGCPIDASEDVLAEAALPANAVATVGGTEDEPDEADPTSPAADVEDEVEALRRALSDATPDDFRTDKDDPDDKDQ</sequence>
<evidence type="ECO:0000313" key="3">
    <source>
        <dbReference type="EMBL" id="TDQ58279.1"/>
    </source>
</evidence>
<dbReference type="Pfam" id="PF02577">
    <property type="entry name" value="BFN_dom"/>
    <property type="match status" value="1"/>
</dbReference>
<organism evidence="3 4">
    <name type="scientific">Actinomycetospora succinea</name>
    <dbReference type="NCBI Taxonomy" id="663603"/>
    <lineage>
        <taxon>Bacteria</taxon>
        <taxon>Bacillati</taxon>
        <taxon>Actinomycetota</taxon>
        <taxon>Actinomycetes</taxon>
        <taxon>Pseudonocardiales</taxon>
        <taxon>Pseudonocardiaceae</taxon>
        <taxon>Actinomycetospora</taxon>
    </lineage>
</organism>
<feature type="domain" description="BFN" evidence="2">
    <location>
        <begin position="10"/>
        <end position="143"/>
    </location>
</feature>
<dbReference type="PANTHER" id="PTHR15160:SF1">
    <property type="entry name" value="VON HIPPEL-LINDAU DISEASE TUMOR SUPPRESSOR"/>
    <property type="match status" value="1"/>
</dbReference>
<feature type="compositionally biased region" description="Basic and acidic residues" evidence="1">
    <location>
        <begin position="173"/>
        <end position="191"/>
    </location>
</feature>
<dbReference type="Gene3D" id="3.10.690.10">
    <property type="entry name" value="Bifunctional nuclease domain"/>
    <property type="match status" value="1"/>
</dbReference>
<gene>
    <name evidence="3" type="ORF">EV188_10418</name>
</gene>
<accession>A0A4R6VIG8</accession>